<protein>
    <submittedName>
        <fullName evidence="1">Uncharacterized protein</fullName>
    </submittedName>
</protein>
<name>A0ACC1M292_9FUNG</name>
<comment type="caution">
    <text evidence="1">The sequence shown here is derived from an EMBL/GenBank/DDBJ whole genome shotgun (WGS) entry which is preliminary data.</text>
</comment>
<evidence type="ECO:0000313" key="1">
    <source>
        <dbReference type="EMBL" id="KAJ2893314.1"/>
    </source>
</evidence>
<dbReference type="Proteomes" id="UP001139981">
    <property type="component" value="Unassembled WGS sequence"/>
</dbReference>
<sequence>MLRLAEFRRPRVTRLQMVQAAVLLIVVLMSWGKRMGSSLMSPLKSTLKHDLEINNTQWASLISMVWVVGTVSPFIAGLLIDTMGAPLAGALSISLILVGNGVCAIAVGSKSVSAFLLGRAIYSTGGGAVLLVGEVIMLKWFKQKQLPLAFGCASTIGGLFSFSGPAAVTAILSRHANVTIPFWLATGLSGFGLVCFGAYALIHYSHYAQDIEVANLGDNDKDIKALDMDARNGGKASERGTSLRSLEYASAVETQDNKLLIVPSQESGLYAIVEHKRRPAMRSAISLSVASKPELAESWPGVLSRTWHKSTQLFLRLAALPEAYWHVLLCITIQGTLFIPLHEVVPEMMETEWGYSRAESSKLFVYLHIIPIVLHICLGILINQVGHRLNIFLLGSLLVFLASVFIAFVRKVPIMLSLIMMNLSGSMVPASIFSMMNLVIDNDEIAGAALGLIRSAEFASVTLMEMLDGLLQDADHNRYDTVLIGLVVFAGILLLVAIASLVFDYALSSGVLNSANPYTKPCTSISSTFTDCAAEKTLGAKVGATKSNDSSEESSTHASSSSAATTSGLRGTIPKRRYVYMGTIGLLLCTAWTLFIMSLTRI</sequence>
<reference evidence="1" key="1">
    <citation type="submission" date="2022-07" db="EMBL/GenBank/DDBJ databases">
        <title>Phylogenomic reconstructions and comparative analyses of Kickxellomycotina fungi.</title>
        <authorList>
            <person name="Reynolds N.K."/>
            <person name="Stajich J.E."/>
            <person name="Barry K."/>
            <person name="Grigoriev I.V."/>
            <person name="Crous P."/>
            <person name="Smith M.E."/>
        </authorList>
    </citation>
    <scope>NUCLEOTIDE SEQUENCE</scope>
    <source>
        <strain evidence="1">CBS 190363</strain>
    </source>
</reference>
<accession>A0ACC1M292</accession>
<dbReference type="EMBL" id="JANBVB010000562">
    <property type="protein sequence ID" value="KAJ2893314.1"/>
    <property type="molecule type" value="Genomic_DNA"/>
</dbReference>
<evidence type="ECO:0000313" key="2">
    <source>
        <dbReference type="Proteomes" id="UP001139981"/>
    </source>
</evidence>
<proteinExistence type="predicted"/>
<keyword evidence="2" id="KW-1185">Reference proteome</keyword>
<organism evidence="1 2">
    <name type="scientific">Coemansia aciculifera</name>
    <dbReference type="NCBI Taxonomy" id="417176"/>
    <lineage>
        <taxon>Eukaryota</taxon>
        <taxon>Fungi</taxon>
        <taxon>Fungi incertae sedis</taxon>
        <taxon>Zoopagomycota</taxon>
        <taxon>Kickxellomycotina</taxon>
        <taxon>Kickxellomycetes</taxon>
        <taxon>Kickxellales</taxon>
        <taxon>Kickxellaceae</taxon>
        <taxon>Coemansia</taxon>
    </lineage>
</organism>
<gene>
    <name evidence="1" type="ORF">IWW38_002901</name>
</gene>